<feature type="transmembrane region" description="Helical" evidence="7">
    <location>
        <begin position="316"/>
        <end position="347"/>
    </location>
</feature>
<dbReference type="RefSeq" id="WP_068880133.1">
    <property type="nucleotide sequence ID" value="NZ_LNTU01000001.1"/>
</dbReference>
<feature type="transmembrane region" description="Helical" evidence="7">
    <location>
        <begin position="171"/>
        <end position="195"/>
    </location>
</feature>
<keyword evidence="3 7" id="KW-0997">Cell inner membrane</keyword>
<evidence type="ECO:0000256" key="6">
    <source>
        <dbReference type="ARBA" id="ARBA00023136"/>
    </source>
</evidence>
<comment type="caution">
    <text evidence="9">The sequence shown here is derived from an EMBL/GenBank/DDBJ whole genome shotgun (WGS) entry which is preliminary data.</text>
</comment>
<evidence type="ECO:0000256" key="4">
    <source>
        <dbReference type="ARBA" id="ARBA00022692"/>
    </source>
</evidence>
<keyword evidence="4 7" id="KW-0812">Transmembrane</keyword>
<dbReference type="NCBIfam" id="TIGR00786">
    <property type="entry name" value="dctM"/>
    <property type="match status" value="1"/>
</dbReference>
<comment type="function">
    <text evidence="7">Part of the tripartite ATP-independent periplasmic (TRAP) transport system.</text>
</comment>
<evidence type="ECO:0000259" key="8">
    <source>
        <dbReference type="Pfam" id="PF06808"/>
    </source>
</evidence>
<feature type="transmembrane region" description="Helical" evidence="7">
    <location>
        <begin position="359"/>
        <end position="387"/>
    </location>
</feature>
<comment type="similarity">
    <text evidence="7">Belongs to the TRAP transporter large permease family.</text>
</comment>
<evidence type="ECO:0000256" key="2">
    <source>
        <dbReference type="ARBA" id="ARBA00022475"/>
    </source>
</evidence>
<dbReference type="PANTHER" id="PTHR33362:SF3">
    <property type="entry name" value="SIALIC ACID TRAP TRANSPORTER PERMEASE PROTEIN SIAT"/>
    <property type="match status" value="1"/>
</dbReference>
<dbReference type="GO" id="GO:0022857">
    <property type="term" value="F:transmembrane transporter activity"/>
    <property type="evidence" value="ECO:0007669"/>
    <property type="project" value="UniProtKB-UniRule"/>
</dbReference>
<comment type="subunit">
    <text evidence="7">The complex comprises the extracytoplasmic solute receptor protein and the two transmembrane proteins.</text>
</comment>
<feature type="domain" description="TRAP C4-dicarboxylate transport system permease DctM subunit" evidence="8">
    <location>
        <begin position="10"/>
        <end position="418"/>
    </location>
</feature>
<protein>
    <recommendedName>
        <fullName evidence="7">TRAP transporter large permease protein</fullName>
    </recommendedName>
</protein>
<dbReference type="STRING" id="1494590.ATN84_03625"/>
<evidence type="ECO:0000256" key="1">
    <source>
        <dbReference type="ARBA" id="ARBA00004429"/>
    </source>
</evidence>
<keyword evidence="6 7" id="KW-0472">Membrane</keyword>
<keyword evidence="2" id="KW-1003">Cell membrane</keyword>
<evidence type="ECO:0000256" key="7">
    <source>
        <dbReference type="RuleBase" id="RU369079"/>
    </source>
</evidence>
<dbReference type="PANTHER" id="PTHR33362">
    <property type="entry name" value="SIALIC ACID TRAP TRANSPORTER PERMEASE PROTEIN SIAT-RELATED"/>
    <property type="match status" value="1"/>
</dbReference>
<dbReference type="Pfam" id="PF06808">
    <property type="entry name" value="DctM"/>
    <property type="match status" value="1"/>
</dbReference>
<dbReference type="Proteomes" id="UP000070107">
    <property type="component" value="Unassembled WGS sequence"/>
</dbReference>
<evidence type="ECO:0000256" key="5">
    <source>
        <dbReference type="ARBA" id="ARBA00022989"/>
    </source>
</evidence>
<keyword evidence="5 7" id="KW-1133">Transmembrane helix</keyword>
<gene>
    <name evidence="9" type="ORF">ATN84_03625</name>
</gene>
<dbReference type="AlphaFoldDB" id="A0A135I0B2"/>
<keyword evidence="10" id="KW-1185">Reference proteome</keyword>
<dbReference type="PIRSF" id="PIRSF006066">
    <property type="entry name" value="HI0050"/>
    <property type="match status" value="1"/>
</dbReference>
<feature type="transmembrane region" description="Helical" evidence="7">
    <location>
        <begin position="243"/>
        <end position="262"/>
    </location>
</feature>
<dbReference type="OrthoDB" id="9790209at2"/>
<reference evidence="9 10" key="1">
    <citation type="submission" date="2015-11" db="EMBL/GenBank/DDBJ databases">
        <title>Draft genome sequence of Paramesorhizobium deserti A-3-E, a strain highly resistant to diverse beta-lactam antibiotics.</title>
        <authorList>
            <person name="Lv R."/>
            <person name="Yang X."/>
            <person name="Fang N."/>
            <person name="Guo J."/>
            <person name="Luo X."/>
            <person name="Peng F."/>
            <person name="Yang R."/>
            <person name="Cui Y."/>
            <person name="Fang C."/>
            <person name="Song Y."/>
        </authorList>
    </citation>
    <scope>NUCLEOTIDE SEQUENCE [LARGE SCALE GENOMIC DNA]</scope>
    <source>
        <strain evidence="9 10">A-3-E</strain>
    </source>
</reference>
<feature type="transmembrane region" description="Helical" evidence="7">
    <location>
        <begin position="137"/>
        <end position="165"/>
    </location>
</feature>
<dbReference type="GO" id="GO:0005886">
    <property type="term" value="C:plasma membrane"/>
    <property type="evidence" value="ECO:0007669"/>
    <property type="project" value="UniProtKB-SubCell"/>
</dbReference>
<dbReference type="EMBL" id="LNTU01000001">
    <property type="protein sequence ID" value="KXF78863.1"/>
    <property type="molecule type" value="Genomic_DNA"/>
</dbReference>
<evidence type="ECO:0000313" key="10">
    <source>
        <dbReference type="Proteomes" id="UP000070107"/>
    </source>
</evidence>
<organism evidence="9 10">
    <name type="scientific">Paramesorhizobium deserti</name>
    <dbReference type="NCBI Taxonomy" id="1494590"/>
    <lineage>
        <taxon>Bacteria</taxon>
        <taxon>Pseudomonadati</taxon>
        <taxon>Pseudomonadota</taxon>
        <taxon>Alphaproteobacteria</taxon>
        <taxon>Hyphomicrobiales</taxon>
        <taxon>Phyllobacteriaceae</taxon>
        <taxon>Paramesorhizobium</taxon>
    </lineage>
</organism>
<feature type="transmembrane region" description="Helical" evidence="7">
    <location>
        <begin position="52"/>
        <end position="73"/>
    </location>
</feature>
<comment type="caution">
    <text evidence="7">Lacks conserved residue(s) required for the propagation of feature annotation.</text>
</comment>
<dbReference type="InterPro" id="IPR004681">
    <property type="entry name" value="TRAP_DctM"/>
</dbReference>
<feature type="transmembrane region" description="Helical" evidence="7">
    <location>
        <begin position="216"/>
        <end position="237"/>
    </location>
</feature>
<comment type="subcellular location">
    <subcellularLocation>
        <location evidence="1 7">Cell inner membrane</location>
        <topology evidence="1 7">Multi-pass membrane protein</topology>
    </subcellularLocation>
</comment>
<proteinExistence type="inferred from homology"/>
<feature type="transmembrane region" description="Helical" evidence="7">
    <location>
        <begin position="274"/>
        <end position="296"/>
    </location>
</feature>
<evidence type="ECO:0000313" key="9">
    <source>
        <dbReference type="EMBL" id="KXF78863.1"/>
    </source>
</evidence>
<evidence type="ECO:0000256" key="3">
    <source>
        <dbReference type="ARBA" id="ARBA00022519"/>
    </source>
</evidence>
<name>A0A135I0B2_9HYPH</name>
<keyword evidence="7" id="KW-0813">Transport</keyword>
<sequence length="430" mass="45198">MSTAFLVALAGFFILAGANVPIAFAMFAAAIAYLFATGQDVALVAEQSLNGLFDSFVLLSVPLFILAANFMNAGSISDRLLAFCVALVGRFHGGLGQVNVVASLIFSGMSGSAIADAAGIGRVIIDMMRKNDRYPAGYAAALTAASAVIGPIVPPSIPMVLYALISGSSVGYLFLGGIIPGLIIAACLMAINWYMAVKRGFPADEVVPLKAMPKTTARAFPALLMPVILLAGIYGGATTPTEAAAIAAAYALLLATFFYRSLSLREFYRMVLDSARSTSVVGMIIASALVLNYVVASENIPGLVAEKLNGLEISPILFLIGVNIIFLLLGCLFDAATLLLVVVPLFLPAARQLGIDPVHLGVVLVVNIMIGLVTPPYGVLLFVINAVTGIPLGKIIREIWPFLVILLAALLVMIVFPETVLFLPRLFGYQ</sequence>
<feature type="transmembrane region" description="Helical" evidence="7">
    <location>
        <begin position="399"/>
        <end position="423"/>
    </location>
</feature>
<dbReference type="InterPro" id="IPR010656">
    <property type="entry name" value="DctM"/>
</dbReference>
<accession>A0A135I0B2</accession>